<dbReference type="PANTHER" id="PTHR33095:SF47">
    <property type="entry name" value="AR781"/>
    <property type="match status" value="1"/>
</dbReference>
<feature type="compositionally biased region" description="Basic and acidic residues" evidence="1">
    <location>
        <begin position="206"/>
        <end position="216"/>
    </location>
</feature>
<sequence>METLSSQVPNDSFYVSAPTSPGRCSPEYLYFHSAPTTPIRKAHNIAVFYHDTEPGTPNTYEDANSTFDEFEFDTSQRFNINKCHVEAGWKSEQDEQKKSQPAMAFADELFCDGKVMPLMPLKPPPRTSPQRSNTLENAGGSPIKRAAKSPIKLNEPKWVLFARRARLVKVDQGNPGKAGPTNPNRETRESTGKRINRFLFRSTSTGKRETEKKQKQDPNSTETKPPEANKLTLTHYRPELFLCVGLGSKYVQQ</sequence>
<dbReference type="PANTHER" id="PTHR33095">
    <property type="entry name" value="OS07G0619500 PROTEIN"/>
    <property type="match status" value="1"/>
</dbReference>
<feature type="region of interest" description="Disordered" evidence="1">
    <location>
        <begin position="1"/>
        <end position="20"/>
    </location>
</feature>
<feature type="compositionally biased region" description="Polar residues" evidence="1">
    <location>
        <begin position="1"/>
        <end position="10"/>
    </location>
</feature>
<dbReference type="EMBL" id="BPVZ01000007">
    <property type="protein sequence ID" value="GKU93483.1"/>
    <property type="molecule type" value="Genomic_DNA"/>
</dbReference>
<protein>
    <submittedName>
        <fullName evidence="2">Uncharacterized protein</fullName>
    </submittedName>
</protein>
<proteinExistence type="predicted"/>
<comment type="caution">
    <text evidence="2">The sequence shown here is derived from an EMBL/GenBank/DDBJ whole genome shotgun (WGS) entry which is preliminary data.</text>
</comment>
<accession>A0AAV5HXJ5</accession>
<name>A0AAV5HXJ5_9ROSI</name>
<evidence type="ECO:0000313" key="2">
    <source>
        <dbReference type="EMBL" id="GKU93483.1"/>
    </source>
</evidence>
<dbReference type="Proteomes" id="UP001054252">
    <property type="component" value="Unassembled WGS sequence"/>
</dbReference>
<reference evidence="2 3" key="1">
    <citation type="journal article" date="2021" name="Commun. Biol.">
        <title>The genome of Shorea leprosula (Dipterocarpaceae) highlights the ecological relevance of drought in aseasonal tropical rainforests.</title>
        <authorList>
            <person name="Ng K.K.S."/>
            <person name="Kobayashi M.J."/>
            <person name="Fawcett J.A."/>
            <person name="Hatakeyama M."/>
            <person name="Paape T."/>
            <person name="Ng C.H."/>
            <person name="Ang C.C."/>
            <person name="Tnah L.H."/>
            <person name="Lee C.T."/>
            <person name="Nishiyama T."/>
            <person name="Sese J."/>
            <person name="O'Brien M.J."/>
            <person name="Copetti D."/>
            <person name="Mohd Noor M.I."/>
            <person name="Ong R.C."/>
            <person name="Putra M."/>
            <person name="Sireger I.Z."/>
            <person name="Indrioko S."/>
            <person name="Kosugi Y."/>
            <person name="Izuno A."/>
            <person name="Isagi Y."/>
            <person name="Lee S.L."/>
            <person name="Shimizu K.K."/>
        </authorList>
    </citation>
    <scope>NUCLEOTIDE SEQUENCE [LARGE SCALE GENOMIC DNA]</scope>
    <source>
        <strain evidence="2">214</strain>
    </source>
</reference>
<feature type="region of interest" description="Disordered" evidence="1">
    <location>
        <begin position="170"/>
        <end position="232"/>
    </location>
</feature>
<gene>
    <name evidence="2" type="ORF">SLEP1_g7075</name>
</gene>
<evidence type="ECO:0000256" key="1">
    <source>
        <dbReference type="SAM" id="MobiDB-lite"/>
    </source>
</evidence>
<feature type="region of interest" description="Disordered" evidence="1">
    <location>
        <begin position="116"/>
        <end position="149"/>
    </location>
</feature>
<keyword evidence="3" id="KW-1185">Reference proteome</keyword>
<evidence type="ECO:0000313" key="3">
    <source>
        <dbReference type="Proteomes" id="UP001054252"/>
    </source>
</evidence>
<organism evidence="2 3">
    <name type="scientific">Rubroshorea leprosula</name>
    <dbReference type="NCBI Taxonomy" id="152421"/>
    <lineage>
        <taxon>Eukaryota</taxon>
        <taxon>Viridiplantae</taxon>
        <taxon>Streptophyta</taxon>
        <taxon>Embryophyta</taxon>
        <taxon>Tracheophyta</taxon>
        <taxon>Spermatophyta</taxon>
        <taxon>Magnoliopsida</taxon>
        <taxon>eudicotyledons</taxon>
        <taxon>Gunneridae</taxon>
        <taxon>Pentapetalae</taxon>
        <taxon>rosids</taxon>
        <taxon>malvids</taxon>
        <taxon>Malvales</taxon>
        <taxon>Dipterocarpaceae</taxon>
        <taxon>Rubroshorea</taxon>
    </lineage>
</organism>
<dbReference type="AlphaFoldDB" id="A0AAV5HXJ5"/>